<dbReference type="PANTHER" id="PTHR30055">
    <property type="entry name" value="HTH-TYPE TRANSCRIPTIONAL REGULATOR RUTR"/>
    <property type="match status" value="1"/>
</dbReference>
<protein>
    <submittedName>
        <fullName evidence="6">Transcriptional regulator, TetR</fullName>
    </submittedName>
</protein>
<dbReference type="Gene3D" id="1.10.357.10">
    <property type="entry name" value="Tetracycline Repressor, domain 2"/>
    <property type="match status" value="1"/>
</dbReference>
<dbReference type="SUPFAM" id="SSF46689">
    <property type="entry name" value="Homeodomain-like"/>
    <property type="match status" value="1"/>
</dbReference>
<gene>
    <name evidence="6" type="ORF">Ani05nite_74730</name>
</gene>
<comment type="caution">
    <text evidence="6">The sequence shown here is derived from an EMBL/GenBank/DDBJ whole genome shotgun (WGS) entry which is preliminary data.</text>
</comment>
<dbReference type="PROSITE" id="PS50977">
    <property type="entry name" value="HTH_TETR_2"/>
    <property type="match status" value="1"/>
</dbReference>
<dbReference type="EMBL" id="BOMQ01000092">
    <property type="protein sequence ID" value="GIE53939.1"/>
    <property type="molecule type" value="Genomic_DNA"/>
</dbReference>
<dbReference type="RefSeq" id="WP_203776392.1">
    <property type="nucleotide sequence ID" value="NZ_BAAAYJ010000090.1"/>
</dbReference>
<name>A0A919JMT6_9ACTN</name>
<dbReference type="PRINTS" id="PR00455">
    <property type="entry name" value="HTHTETR"/>
</dbReference>
<evidence type="ECO:0000256" key="4">
    <source>
        <dbReference type="PROSITE-ProRule" id="PRU00335"/>
    </source>
</evidence>
<evidence type="ECO:0000313" key="6">
    <source>
        <dbReference type="EMBL" id="GIE53939.1"/>
    </source>
</evidence>
<dbReference type="InterPro" id="IPR001647">
    <property type="entry name" value="HTH_TetR"/>
</dbReference>
<dbReference type="GO" id="GO:0000976">
    <property type="term" value="F:transcription cis-regulatory region binding"/>
    <property type="evidence" value="ECO:0007669"/>
    <property type="project" value="TreeGrafter"/>
</dbReference>
<dbReference type="Pfam" id="PF00440">
    <property type="entry name" value="TetR_N"/>
    <property type="match status" value="1"/>
</dbReference>
<dbReference type="InterPro" id="IPR050109">
    <property type="entry name" value="HTH-type_TetR-like_transc_reg"/>
</dbReference>
<accession>A0A919JMT6</accession>
<keyword evidence="1" id="KW-0805">Transcription regulation</keyword>
<proteinExistence type="predicted"/>
<dbReference type="Proteomes" id="UP000647172">
    <property type="component" value="Unassembled WGS sequence"/>
</dbReference>
<feature type="domain" description="HTH tetR-type" evidence="5">
    <location>
        <begin position="15"/>
        <end position="75"/>
    </location>
</feature>
<evidence type="ECO:0000313" key="7">
    <source>
        <dbReference type="Proteomes" id="UP000647172"/>
    </source>
</evidence>
<evidence type="ECO:0000259" key="5">
    <source>
        <dbReference type="PROSITE" id="PS50977"/>
    </source>
</evidence>
<dbReference type="GO" id="GO:0003700">
    <property type="term" value="F:DNA-binding transcription factor activity"/>
    <property type="evidence" value="ECO:0007669"/>
    <property type="project" value="TreeGrafter"/>
</dbReference>
<sequence length="223" mass="24631">MTAEARRRTQAQRSETTRSKILDATVQSLVERGYAETTTAEVLALADVPRGTLLHHFPTKVDLLVAAVQHLARRRLEALSAEIAGVRTTTTGDGAGRLDALIDIMWRHFSSPLFWAALELWTAARTDAELRAALTPVEKEVFGVLHERSRDLLEESAPGDPRLATVVQLSFEVLTGLAMTGLVSGDLAQREVLIRRWKRAAAILLGRRDPQTLVERGAKEIRP</sequence>
<dbReference type="InterPro" id="IPR009057">
    <property type="entry name" value="Homeodomain-like_sf"/>
</dbReference>
<dbReference type="PANTHER" id="PTHR30055:SF234">
    <property type="entry name" value="HTH-TYPE TRANSCRIPTIONAL REGULATOR BETI"/>
    <property type="match status" value="1"/>
</dbReference>
<keyword evidence="2 4" id="KW-0238">DNA-binding</keyword>
<feature type="DNA-binding region" description="H-T-H motif" evidence="4">
    <location>
        <begin position="38"/>
        <end position="57"/>
    </location>
</feature>
<keyword evidence="7" id="KW-1185">Reference proteome</keyword>
<dbReference type="AlphaFoldDB" id="A0A919JMT6"/>
<evidence type="ECO:0000256" key="3">
    <source>
        <dbReference type="ARBA" id="ARBA00023163"/>
    </source>
</evidence>
<evidence type="ECO:0000256" key="1">
    <source>
        <dbReference type="ARBA" id="ARBA00023015"/>
    </source>
</evidence>
<reference evidence="6" key="1">
    <citation type="submission" date="2021-01" db="EMBL/GenBank/DDBJ databases">
        <title>Whole genome shotgun sequence of Actinoplanes nipponensis NBRC 14063.</title>
        <authorList>
            <person name="Komaki H."/>
            <person name="Tamura T."/>
        </authorList>
    </citation>
    <scope>NUCLEOTIDE SEQUENCE</scope>
    <source>
        <strain evidence="6">NBRC 14063</strain>
    </source>
</reference>
<organism evidence="6 7">
    <name type="scientific">Actinoplanes nipponensis</name>
    <dbReference type="NCBI Taxonomy" id="135950"/>
    <lineage>
        <taxon>Bacteria</taxon>
        <taxon>Bacillati</taxon>
        <taxon>Actinomycetota</taxon>
        <taxon>Actinomycetes</taxon>
        <taxon>Micromonosporales</taxon>
        <taxon>Micromonosporaceae</taxon>
        <taxon>Actinoplanes</taxon>
    </lineage>
</organism>
<keyword evidence="3" id="KW-0804">Transcription</keyword>
<evidence type="ECO:0000256" key="2">
    <source>
        <dbReference type="ARBA" id="ARBA00023125"/>
    </source>
</evidence>